<dbReference type="PANTHER" id="PTHR30619:SF1">
    <property type="entry name" value="RECOMBINATION PROTEIN 2"/>
    <property type="match status" value="1"/>
</dbReference>
<feature type="transmembrane region" description="Helical" evidence="6">
    <location>
        <begin position="464"/>
        <end position="493"/>
    </location>
</feature>
<dbReference type="OrthoDB" id="9761531at2"/>
<comment type="caution">
    <text evidence="9">The sequence shown here is derived from an EMBL/GenBank/DDBJ whole genome shotgun (WGS) entry which is preliminary data.</text>
</comment>
<keyword evidence="3 6" id="KW-0812">Transmembrane</keyword>
<sequence length="626" mass="70728">MNFFSNNPFIKLLGFWIIGLLSAKYVPALLYIFILLFFAGSIWLIVLGKHKQYPFDLVASILLSTTILLLSALNYRLSHPTLPQAPAGQTHLLASVVETPQEKPNSYQAILKIVQADNDSLIGYQVITWFEKDSNLLSLRAGDLILASTKLQTIANKGNPFEFDYKSYMAQQGIHYRCYIAQKNCRFTQSYSSGLRLWAENFRLQMLHQLRAALSRPESFEIISALTLGYRKELSPETRESFTKTGAMHVLAVSGLHVGLIFLFLLKVFHFLTYIRGGQWIRLLAISVILWTYALLTGFSPSVQRATTMFSFLLIAETINRRNSIYNSIAASAFALLLLNPDILFAVGFQLSYAAVLSIVYFYPLLNKLLPQKPAIIRKPGQLLCVALSAQIGTFPLTIYYFNQFPIYFWLSNFVVIPAAFVLLCGTFLFFVSAAIAPVQSIVATILDLTSTVVLFILDRISKLPGAVITHIAISETELACLTAMIIFVILFIQQKRARYVKLALFCLLLFQTVGLSQKLSLFNQHRVIEYQNVAPILHLIDGRSNYILCTDTATISPYMYTNVITRLQLNQPVIVQISDSTSFRNNELIIEGDNCQFGNQTIPFPHPQKKTKWQNSHRLTSNKFE</sequence>
<dbReference type="EMBL" id="QAAD01000016">
    <property type="protein sequence ID" value="PTN07528.1"/>
    <property type="molecule type" value="Genomic_DNA"/>
</dbReference>
<dbReference type="InterPro" id="IPR004477">
    <property type="entry name" value="ComEC_N"/>
</dbReference>
<evidence type="ECO:0000259" key="7">
    <source>
        <dbReference type="Pfam" id="PF03772"/>
    </source>
</evidence>
<organism evidence="9 10">
    <name type="scientific">Mangrovibacterium marinum</name>
    <dbReference type="NCBI Taxonomy" id="1639118"/>
    <lineage>
        <taxon>Bacteria</taxon>
        <taxon>Pseudomonadati</taxon>
        <taxon>Bacteroidota</taxon>
        <taxon>Bacteroidia</taxon>
        <taxon>Marinilabiliales</taxon>
        <taxon>Prolixibacteraceae</taxon>
        <taxon>Mangrovibacterium</taxon>
    </lineage>
</organism>
<reference evidence="9 10" key="1">
    <citation type="submission" date="2018-04" db="EMBL/GenBank/DDBJ databases">
        <title>Genomic Encyclopedia of Archaeal and Bacterial Type Strains, Phase II (KMG-II): from individual species to whole genera.</title>
        <authorList>
            <person name="Goeker M."/>
        </authorList>
    </citation>
    <scope>NUCLEOTIDE SEQUENCE [LARGE SCALE GENOMIC DNA]</scope>
    <source>
        <strain evidence="9 10">DSM 28823</strain>
    </source>
</reference>
<dbReference type="InterPro" id="IPR052159">
    <property type="entry name" value="Competence_DNA_uptake"/>
</dbReference>
<feature type="transmembrane region" description="Helical" evidence="6">
    <location>
        <begin position="57"/>
        <end position="75"/>
    </location>
</feature>
<evidence type="ECO:0000313" key="10">
    <source>
        <dbReference type="Proteomes" id="UP000243525"/>
    </source>
</evidence>
<evidence type="ECO:0000259" key="8">
    <source>
        <dbReference type="Pfam" id="PF13567"/>
    </source>
</evidence>
<dbReference type="InterPro" id="IPR025405">
    <property type="entry name" value="DUF4131"/>
</dbReference>
<evidence type="ECO:0000256" key="4">
    <source>
        <dbReference type="ARBA" id="ARBA00022989"/>
    </source>
</evidence>
<feature type="transmembrane region" description="Helical" evidence="6">
    <location>
        <begin position="280"/>
        <end position="303"/>
    </location>
</feature>
<dbReference type="Proteomes" id="UP000243525">
    <property type="component" value="Unassembled WGS sequence"/>
</dbReference>
<protein>
    <submittedName>
        <fullName evidence="9">Competence protein ComEC</fullName>
    </submittedName>
</protein>
<dbReference type="RefSeq" id="WP_107823222.1">
    <property type="nucleotide sequence ID" value="NZ_OY782574.1"/>
</dbReference>
<name>A0A2T5BZ51_9BACT</name>
<evidence type="ECO:0000256" key="6">
    <source>
        <dbReference type="SAM" id="Phobius"/>
    </source>
</evidence>
<keyword evidence="4 6" id="KW-1133">Transmembrane helix</keyword>
<dbReference type="Pfam" id="PF03772">
    <property type="entry name" value="Competence"/>
    <property type="match status" value="1"/>
</dbReference>
<feature type="transmembrane region" description="Helical" evidence="6">
    <location>
        <begin position="408"/>
        <end position="432"/>
    </location>
</feature>
<proteinExistence type="predicted"/>
<keyword evidence="10" id="KW-1185">Reference proteome</keyword>
<feature type="domain" description="DUF4131" evidence="8">
    <location>
        <begin position="31"/>
        <end position="183"/>
    </location>
</feature>
<dbReference type="NCBIfam" id="TIGR00360">
    <property type="entry name" value="ComEC_N-term"/>
    <property type="match status" value="1"/>
</dbReference>
<keyword evidence="2" id="KW-1003">Cell membrane</keyword>
<feature type="domain" description="ComEC/Rec2-related protein" evidence="7">
    <location>
        <begin position="226"/>
        <end position="494"/>
    </location>
</feature>
<dbReference type="GO" id="GO:0005886">
    <property type="term" value="C:plasma membrane"/>
    <property type="evidence" value="ECO:0007669"/>
    <property type="project" value="UniProtKB-SubCell"/>
</dbReference>
<evidence type="ECO:0000313" key="9">
    <source>
        <dbReference type="EMBL" id="PTN07528.1"/>
    </source>
</evidence>
<dbReference type="AlphaFoldDB" id="A0A2T5BZ51"/>
<gene>
    <name evidence="9" type="ORF">C8N47_11653</name>
</gene>
<comment type="subcellular location">
    <subcellularLocation>
        <location evidence="1">Cell membrane</location>
        <topology evidence="1">Multi-pass membrane protein</topology>
    </subcellularLocation>
</comment>
<feature type="transmembrane region" description="Helical" evidence="6">
    <location>
        <begin position="383"/>
        <end position="402"/>
    </location>
</feature>
<feature type="transmembrane region" description="Helical" evidence="6">
    <location>
        <begin position="250"/>
        <end position="274"/>
    </location>
</feature>
<evidence type="ECO:0000256" key="3">
    <source>
        <dbReference type="ARBA" id="ARBA00022692"/>
    </source>
</evidence>
<feature type="transmembrane region" description="Helical" evidence="6">
    <location>
        <begin position="439"/>
        <end position="458"/>
    </location>
</feature>
<keyword evidence="5 6" id="KW-0472">Membrane</keyword>
<accession>A0A2T5BZ51</accession>
<dbReference type="PANTHER" id="PTHR30619">
    <property type="entry name" value="DNA INTERNALIZATION/COMPETENCE PROTEIN COMEC/REC2"/>
    <property type="match status" value="1"/>
</dbReference>
<feature type="transmembrane region" description="Helical" evidence="6">
    <location>
        <begin position="345"/>
        <end position="363"/>
    </location>
</feature>
<evidence type="ECO:0000256" key="5">
    <source>
        <dbReference type="ARBA" id="ARBA00023136"/>
    </source>
</evidence>
<evidence type="ECO:0000256" key="1">
    <source>
        <dbReference type="ARBA" id="ARBA00004651"/>
    </source>
</evidence>
<feature type="transmembrane region" description="Helical" evidence="6">
    <location>
        <begin position="12"/>
        <end position="45"/>
    </location>
</feature>
<evidence type="ECO:0000256" key="2">
    <source>
        <dbReference type="ARBA" id="ARBA00022475"/>
    </source>
</evidence>
<dbReference type="Pfam" id="PF13567">
    <property type="entry name" value="DUF4131"/>
    <property type="match status" value="1"/>
</dbReference>